<protein>
    <submittedName>
        <fullName evidence="5">Trypsin-like serine protease</fullName>
    </submittedName>
</protein>
<reference evidence="5 6" key="1">
    <citation type="submission" date="2019-11" db="EMBL/GenBank/DDBJ databases">
        <title>FDA dAtabase for Regulatory Grade micrObial Sequences (FDA-ARGOS): Supporting development and validation of Infectious Disease Dx tests.</title>
        <authorList>
            <person name="Turner S."/>
            <person name="Byrd R."/>
            <person name="Tallon L."/>
            <person name="Sadzewicz L."/>
            <person name="Vavikolanu K."/>
            <person name="Mehta A."/>
            <person name="Aluvathingal J."/>
            <person name="Nadendla S."/>
            <person name="Myers T."/>
            <person name="Yan Y."/>
            <person name="Sichtig H."/>
        </authorList>
    </citation>
    <scope>NUCLEOTIDE SEQUENCE [LARGE SCALE GENOMIC DNA]</scope>
    <source>
        <strain evidence="5 6">FDAARGOS_741</strain>
    </source>
</reference>
<dbReference type="GO" id="GO:0008236">
    <property type="term" value="F:serine-type peptidase activity"/>
    <property type="evidence" value="ECO:0007669"/>
    <property type="project" value="UniProtKB-KW"/>
</dbReference>
<sequence>MKNFFGEKYSRFAIRKFTIGIISATLGMFILDNTQISDNYAKAEDKLNIHYRYVSDDELTQKEKELIVKELPKVAESNEETYYLVYKPSQQMKLSTLPNTGIHTGVNGILLAGVVGMLVVAVTRGKNKKYKVLSVMLVTSLGISILQSPVIAMDSLKLSVYNTDFSVLKSGKLPNPLEIPGYNYVGFIKNEYTNFKINKTDKALENIRNSDSSEGSRNRNIIKPEYKGEQSGAIVAPEKVEKPEYKGEQSGAIVAPEKVEKLEYKGEQSGAIVEPEKLEKPEYTGEQSGAIVEPEKLEKPEYTGEQSGAIVEPEKLEKPEYKGEQSGAIVEPEKIEKPEYTGEQSGAIVEPEKLEKPEYTEKIEPLKPETDKLPKENIMEKNASAMLNMRFISNNIENSGVGSATFISPNVLLSVAHNFITSSKDNMTGELIGSEKENIYEWITPDGKKGTFSAKDIHFYNKKEYPKGYINDLAVIKLPNVNNNQYVSLTSNYNKVNVGDKLNVYGYPKGKYTHLKDVSVELEQQYAKNTYGVQYQGGAPGMSGGGILNDKGEVIGIHQNGGQNRSGGLILSPNQLEWIKSIIEGKEITPKYDEIERPKEDKKEEKYQN</sequence>
<dbReference type="AlphaFoldDB" id="A0AAP9HED0"/>
<keyword evidence="4" id="KW-0812">Transmembrane</keyword>
<keyword evidence="2" id="KW-0720">Serine protease</keyword>
<dbReference type="NCBIfam" id="TIGR01168">
    <property type="entry name" value="YSIRK_signal"/>
    <property type="match status" value="1"/>
</dbReference>
<dbReference type="InterPro" id="IPR009033">
    <property type="entry name" value="Calreticulin/calnexin_P_dom_sf"/>
</dbReference>
<evidence type="ECO:0000313" key="6">
    <source>
        <dbReference type="Proteomes" id="UP000425411"/>
    </source>
</evidence>
<organism evidence="5 6">
    <name type="scientific">Gemella morbillorum</name>
    <dbReference type="NCBI Taxonomy" id="29391"/>
    <lineage>
        <taxon>Bacteria</taxon>
        <taxon>Bacillati</taxon>
        <taxon>Bacillota</taxon>
        <taxon>Bacilli</taxon>
        <taxon>Bacillales</taxon>
        <taxon>Gemellaceae</taxon>
        <taxon>Gemella</taxon>
    </lineage>
</organism>
<accession>A0AAP9HED0</accession>
<keyword evidence="1" id="KW-0732">Signal</keyword>
<dbReference type="GO" id="GO:0006508">
    <property type="term" value="P:proteolysis"/>
    <property type="evidence" value="ECO:0007669"/>
    <property type="project" value="UniProtKB-KW"/>
</dbReference>
<keyword evidence="6" id="KW-1185">Reference proteome</keyword>
<evidence type="ECO:0000256" key="4">
    <source>
        <dbReference type="SAM" id="Phobius"/>
    </source>
</evidence>
<dbReference type="InterPro" id="IPR005877">
    <property type="entry name" value="YSIRK_signal_dom"/>
</dbReference>
<dbReference type="InterPro" id="IPR009003">
    <property type="entry name" value="Peptidase_S1_PA"/>
</dbReference>
<evidence type="ECO:0000256" key="1">
    <source>
        <dbReference type="ARBA" id="ARBA00022729"/>
    </source>
</evidence>
<keyword evidence="2" id="KW-0378">Hydrolase</keyword>
<evidence type="ECO:0000256" key="2">
    <source>
        <dbReference type="ARBA" id="ARBA00022825"/>
    </source>
</evidence>
<evidence type="ECO:0000256" key="3">
    <source>
        <dbReference type="SAM" id="MobiDB-lite"/>
    </source>
</evidence>
<keyword evidence="4" id="KW-1133">Transmembrane helix</keyword>
<dbReference type="RefSeq" id="WP_004632259.1">
    <property type="nucleotide sequence ID" value="NZ_CP046314.1"/>
</dbReference>
<dbReference type="Proteomes" id="UP000425411">
    <property type="component" value="Chromosome"/>
</dbReference>
<dbReference type="EMBL" id="CP046314">
    <property type="protein sequence ID" value="QGS09606.1"/>
    <property type="molecule type" value="Genomic_DNA"/>
</dbReference>
<dbReference type="SUPFAM" id="SSF50494">
    <property type="entry name" value="Trypsin-like serine proteases"/>
    <property type="match status" value="1"/>
</dbReference>
<dbReference type="Pfam" id="PF13365">
    <property type="entry name" value="Trypsin_2"/>
    <property type="match status" value="1"/>
</dbReference>
<keyword evidence="4" id="KW-0472">Membrane</keyword>
<evidence type="ECO:0000313" key="5">
    <source>
        <dbReference type="EMBL" id="QGS09606.1"/>
    </source>
</evidence>
<name>A0AAP9HED0_9BACL</name>
<dbReference type="Gene3D" id="2.40.10.10">
    <property type="entry name" value="Trypsin-like serine proteases"/>
    <property type="match status" value="2"/>
</dbReference>
<keyword evidence="5" id="KW-0645">Protease</keyword>
<proteinExistence type="predicted"/>
<gene>
    <name evidence="5" type="ORF">FOC49_06790</name>
</gene>
<dbReference type="GO" id="GO:0005509">
    <property type="term" value="F:calcium ion binding"/>
    <property type="evidence" value="ECO:0007669"/>
    <property type="project" value="InterPro"/>
</dbReference>
<feature type="transmembrane region" description="Helical" evidence="4">
    <location>
        <begin position="132"/>
        <end position="152"/>
    </location>
</feature>
<dbReference type="SUPFAM" id="SSF63887">
    <property type="entry name" value="P-domain of calnexin/calreticulin"/>
    <property type="match status" value="1"/>
</dbReference>
<dbReference type="InterPro" id="IPR043504">
    <property type="entry name" value="Peptidase_S1_PA_chymotrypsin"/>
</dbReference>
<feature type="transmembrane region" description="Helical" evidence="4">
    <location>
        <begin position="12"/>
        <end position="31"/>
    </location>
</feature>
<feature type="region of interest" description="Disordered" evidence="3">
    <location>
        <begin position="590"/>
        <end position="609"/>
    </location>
</feature>
<feature type="transmembrane region" description="Helical" evidence="4">
    <location>
        <begin position="102"/>
        <end position="120"/>
    </location>
</feature>